<comment type="function">
    <text evidence="1">NQR complex catalyzes the reduction of ubiquinone-1 to ubiquinol by two successive reactions, coupled with the transport of Na(+) ions from the cytoplasm to the periplasm. NqrA to NqrE are probably involved in the second step, the conversion of ubisemiquinone to ubiquinol.</text>
</comment>
<evidence type="ECO:0000259" key="2">
    <source>
        <dbReference type="Pfam" id="PF05896"/>
    </source>
</evidence>
<protein>
    <recommendedName>
        <fullName evidence="1">Na(+)-translocating NADH-quinone reductase subunit A</fullName>
        <shortName evidence="1">Na(+)-NQR subunit A</shortName>
        <shortName evidence="1">Na(+)-translocating NQR subunit A</shortName>
        <ecNumber evidence="1">7.2.1.1</ecNumber>
    </recommendedName>
    <alternativeName>
        <fullName evidence="1">NQR complex subunit A</fullName>
    </alternativeName>
    <alternativeName>
        <fullName evidence="1">NQR-1 subunit A</fullName>
    </alternativeName>
</protein>
<feature type="domain" description="NqrA N-terminal barrel-sandwich hybrid" evidence="2">
    <location>
        <begin position="3"/>
        <end position="95"/>
    </location>
</feature>
<dbReference type="GO" id="GO:0006814">
    <property type="term" value="P:sodium ion transport"/>
    <property type="evidence" value="ECO:0007669"/>
    <property type="project" value="UniProtKB-UniRule"/>
</dbReference>
<dbReference type="InterPro" id="IPR008703">
    <property type="entry name" value="NqrA"/>
</dbReference>
<keyword evidence="1" id="KW-0915">Sodium</keyword>
<dbReference type="EMBL" id="FR872582">
    <property type="protein sequence ID" value="CCB90186.1"/>
    <property type="molecule type" value="Genomic_DNA"/>
</dbReference>
<evidence type="ECO:0000256" key="1">
    <source>
        <dbReference type="HAMAP-Rule" id="MF_00425"/>
    </source>
</evidence>
<keyword evidence="1" id="KW-0520">NAD</keyword>
<sequence length="446" mass="49659">MHIKIKRGLDIPLKGNPQGSMQRLSAPTLAFLDLDDFYFLRFSLLKKPGDKVLIGEPLLEDKSCPGRVFVSPAAGTLKEVVRGLKRRILSVKISCQVDKEFFDHGHCQTDSKEKLLSHLMKGGLFPHIVVRPCNRLPSPQTIPEAIFVSALSSAPYAPPPELEVQGHETHFQKGLSALATLCPVHLIMHKNTTTDPFLKASDVEKHTAEGPHPIGNPSLHIAAIHPITRSDQVVWTLTVPNVIAVGRLVSEGKYEQEQVISIAGEGIPESKRGYFKISRGTPVQDLIRGRCDEDSARLLSGNPLMGSKVSCHTSLKFFDNTFCALPEPEEKRRFCHFLRLNAKSYTSTSAYFRRKKTAPFTTLQHGEERAFVDGAIYDRVMPLRIPVMHLVKAILAEDFELAESLGLLSVSPEDFALPAFICPSKIEMPEIIHRGLRSYAEQYLET</sequence>
<dbReference type="KEGG" id="sng:SNE_A23090"/>
<keyword evidence="1" id="KW-0813">Transport</keyword>
<dbReference type="OrthoDB" id="9774536at2"/>
<dbReference type="STRING" id="331113.SNE_A23090"/>
<keyword evidence="5" id="KW-1185">Reference proteome</keyword>
<feature type="domain" description="NqrA second alpha/beta" evidence="3">
    <location>
        <begin position="112"/>
        <end position="253"/>
    </location>
</feature>
<dbReference type="PANTHER" id="PTHR37839:SF1">
    <property type="entry name" value="NA(+)-TRANSLOCATING NADH-QUINONE REDUCTASE SUBUNIT A"/>
    <property type="match status" value="1"/>
</dbReference>
<accession>F8L4D5</accession>
<dbReference type="Pfam" id="PF05896">
    <property type="entry name" value="NQRA_N"/>
    <property type="match status" value="1"/>
</dbReference>
<dbReference type="eggNOG" id="COG1726">
    <property type="taxonomic scope" value="Bacteria"/>
</dbReference>
<proteinExistence type="inferred from homology"/>
<keyword evidence="1" id="KW-0406">Ion transport</keyword>
<dbReference type="Pfam" id="PF24836">
    <property type="entry name" value="NQRA_2nd"/>
    <property type="match status" value="1"/>
</dbReference>
<comment type="catalytic activity">
    <reaction evidence="1">
        <text>a ubiquinone + n Na(+)(in) + NADH + H(+) = a ubiquinol + n Na(+)(out) + NAD(+)</text>
        <dbReference type="Rhea" id="RHEA:47748"/>
        <dbReference type="Rhea" id="RHEA-COMP:9565"/>
        <dbReference type="Rhea" id="RHEA-COMP:9566"/>
        <dbReference type="ChEBI" id="CHEBI:15378"/>
        <dbReference type="ChEBI" id="CHEBI:16389"/>
        <dbReference type="ChEBI" id="CHEBI:17976"/>
        <dbReference type="ChEBI" id="CHEBI:29101"/>
        <dbReference type="ChEBI" id="CHEBI:57540"/>
        <dbReference type="ChEBI" id="CHEBI:57945"/>
        <dbReference type="EC" id="7.2.1.1"/>
    </reaction>
</comment>
<dbReference type="EC" id="7.2.1.1" evidence="1"/>
<reference evidence="4 5" key="1">
    <citation type="journal article" date="2011" name="Mol. Biol. Evol.">
        <title>Unity in variety--the pan-genome of the Chlamydiae.</title>
        <authorList>
            <person name="Collingro A."/>
            <person name="Tischler P."/>
            <person name="Weinmaier T."/>
            <person name="Penz T."/>
            <person name="Heinz E."/>
            <person name="Brunham R.C."/>
            <person name="Read T.D."/>
            <person name="Bavoil P.M."/>
            <person name="Sachse K."/>
            <person name="Kahane S."/>
            <person name="Friedman M.G."/>
            <person name="Rattei T."/>
            <person name="Myers G.S."/>
            <person name="Horn M."/>
        </authorList>
    </citation>
    <scope>NUCLEOTIDE SEQUENCE [LARGE SCALE GENOMIC DNA]</scope>
    <source>
        <strain evidence="5">ATCC VR-1471 / Z</strain>
    </source>
</reference>
<keyword evidence="1" id="KW-0830">Ubiquinone</keyword>
<dbReference type="NCBIfam" id="TIGR01936">
    <property type="entry name" value="nqrA"/>
    <property type="match status" value="1"/>
</dbReference>
<dbReference type="HOGENOM" id="CLU_046656_0_0_0"/>
<name>F8L4D5_SIMNZ</name>
<comment type="subunit">
    <text evidence="1">Composed of six subunits; NqrA, NqrB, NqrC, NqrD, NqrE and NqrF.</text>
</comment>
<dbReference type="Proteomes" id="UP000000496">
    <property type="component" value="Chromosome gsn.131"/>
</dbReference>
<gene>
    <name evidence="1 4" type="primary">nqrA</name>
    <name evidence="4" type="ordered locus">SNE_A23090</name>
</gene>
<comment type="similarity">
    <text evidence="1">Belongs to the NqrA family.</text>
</comment>
<dbReference type="InterPro" id="IPR056147">
    <property type="entry name" value="NQRA_N"/>
</dbReference>
<keyword evidence="1" id="KW-0739">Sodium transport</keyword>
<evidence type="ECO:0000313" key="5">
    <source>
        <dbReference type="Proteomes" id="UP000000496"/>
    </source>
</evidence>
<keyword evidence="4" id="KW-0560">Oxidoreductase</keyword>
<dbReference type="GO" id="GO:0016655">
    <property type="term" value="F:oxidoreductase activity, acting on NAD(P)H, quinone or similar compound as acceptor"/>
    <property type="evidence" value="ECO:0007669"/>
    <property type="project" value="UniProtKB-UniRule"/>
</dbReference>
<dbReference type="AlphaFoldDB" id="F8L4D5"/>
<organism evidence="4 5">
    <name type="scientific">Simkania negevensis (strain ATCC VR-1471 / DSM 27360 / Z)</name>
    <dbReference type="NCBI Taxonomy" id="331113"/>
    <lineage>
        <taxon>Bacteria</taxon>
        <taxon>Pseudomonadati</taxon>
        <taxon>Chlamydiota</taxon>
        <taxon>Chlamydiia</taxon>
        <taxon>Parachlamydiales</taxon>
        <taxon>Simkaniaceae</taxon>
        <taxon>Simkania</taxon>
    </lineage>
</organism>
<evidence type="ECO:0000259" key="3">
    <source>
        <dbReference type="Pfam" id="PF24836"/>
    </source>
</evidence>
<dbReference type="PANTHER" id="PTHR37839">
    <property type="entry name" value="NA(+)-TRANSLOCATING NADH-QUINONE REDUCTASE SUBUNIT A"/>
    <property type="match status" value="1"/>
</dbReference>
<dbReference type="RefSeq" id="WP_013944652.1">
    <property type="nucleotide sequence ID" value="NC_015713.1"/>
</dbReference>
<dbReference type="HAMAP" id="MF_00425">
    <property type="entry name" value="NqrA"/>
    <property type="match status" value="1"/>
</dbReference>
<dbReference type="InterPro" id="IPR056148">
    <property type="entry name" value="NQRA_2nd"/>
</dbReference>
<keyword evidence="1" id="KW-1278">Translocase</keyword>
<evidence type="ECO:0000313" key="4">
    <source>
        <dbReference type="EMBL" id="CCB90186.1"/>
    </source>
</evidence>